<dbReference type="GeneID" id="93576420"/>
<accession>A0A1L9UWL5</accession>
<keyword evidence="3" id="KW-1185">Reference proteome</keyword>
<name>A0A1L9UWL5_ASPBC</name>
<dbReference type="Proteomes" id="UP000184499">
    <property type="component" value="Unassembled WGS sequence"/>
</dbReference>
<keyword evidence="1" id="KW-1133">Transmembrane helix</keyword>
<evidence type="ECO:0000313" key="2">
    <source>
        <dbReference type="EMBL" id="OJJ76041.1"/>
    </source>
</evidence>
<dbReference type="EMBL" id="KV878680">
    <property type="protein sequence ID" value="OJJ76041.1"/>
    <property type="molecule type" value="Genomic_DNA"/>
</dbReference>
<feature type="transmembrane region" description="Helical" evidence="1">
    <location>
        <begin position="6"/>
        <end position="27"/>
    </location>
</feature>
<sequence length="70" mass="7683">MSAAEVALVLCGYSSLFLSYEILLVAFKREFLGDDEGRVLETGVSPELVRIALQELFVSQDGHPTPVARK</sequence>
<gene>
    <name evidence="2" type="ORF">ASPBRDRAFT_38410</name>
</gene>
<organism evidence="2 3">
    <name type="scientific">Aspergillus brasiliensis (strain CBS 101740 / IMI 381727 / IBT 21946)</name>
    <dbReference type="NCBI Taxonomy" id="767769"/>
    <lineage>
        <taxon>Eukaryota</taxon>
        <taxon>Fungi</taxon>
        <taxon>Dikarya</taxon>
        <taxon>Ascomycota</taxon>
        <taxon>Pezizomycotina</taxon>
        <taxon>Eurotiomycetes</taxon>
        <taxon>Eurotiomycetidae</taxon>
        <taxon>Eurotiales</taxon>
        <taxon>Aspergillaceae</taxon>
        <taxon>Aspergillus</taxon>
        <taxon>Aspergillus subgen. Circumdati</taxon>
    </lineage>
</organism>
<evidence type="ECO:0000256" key="1">
    <source>
        <dbReference type="SAM" id="Phobius"/>
    </source>
</evidence>
<protein>
    <submittedName>
        <fullName evidence="2">Uncharacterized protein</fullName>
    </submittedName>
</protein>
<reference evidence="3" key="1">
    <citation type="journal article" date="2017" name="Genome Biol.">
        <title>Comparative genomics reveals high biological diversity and specific adaptations in the industrially and medically important fungal genus Aspergillus.</title>
        <authorList>
            <person name="de Vries R.P."/>
            <person name="Riley R."/>
            <person name="Wiebenga A."/>
            <person name="Aguilar-Osorio G."/>
            <person name="Amillis S."/>
            <person name="Uchima C.A."/>
            <person name="Anderluh G."/>
            <person name="Asadollahi M."/>
            <person name="Askin M."/>
            <person name="Barry K."/>
            <person name="Battaglia E."/>
            <person name="Bayram O."/>
            <person name="Benocci T."/>
            <person name="Braus-Stromeyer S.A."/>
            <person name="Caldana C."/>
            <person name="Canovas D."/>
            <person name="Cerqueira G.C."/>
            <person name="Chen F."/>
            <person name="Chen W."/>
            <person name="Choi C."/>
            <person name="Clum A."/>
            <person name="Dos Santos R.A."/>
            <person name="Damasio A.R."/>
            <person name="Diallinas G."/>
            <person name="Emri T."/>
            <person name="Fekete E."/>
            <person name="Flipphi M."/>
            <person name="Freyberg S."/>
            <person name="Gallo A."/>
            <person name="Gournas C."/>
            <person name="Habgood R."/>
            <person name="Hainaut M."/>
            <person name="Harispe M.L."/>
            <person name="Henrissat B."/>
            <person name="Hilden K.S."/>
            <person name="Hope R."/>
            <person name="Hossain A."/>
            <person name="Karabika E."/>
            <person name="Karaffa L."/>
            <person name="Karanyi Z."/>
            <person name="Krasevec N."/>
            <person name="Kuo A."/>
            <person name="Kusch H."/>
            <person name="LaButti K."/>
            <person name="Lagendijk E.L."/>
            <person name="Lapidus A."/>
            <person name="Levasseur A."/>
            <person name="Lindquist E."/>
            <person name="Lipzen A."/>
            <person name="Logrieco A.F."/>
            <person name="MacCabe A."/>
            <person name="Maekelae M.R."/>
            <person name="Malavazi I."/>
            <person name="Melin P."/>
            <person name="Meyer V."/>
            <person name="Mielnichuk N."/>
            <person name="Miskei M."/>
            <person name="Molnar A.P."/>
            <person name="Mule G."/>
            <person name="Ngan C.Y."/>
            <person name="Orejas M."/>
            <person name="Orosz E."/>
            <person name="Ouedraogo J.P."/>
            <person name="Overkamp K.M."/>
            <person name="Park H.-S."/>
            <person name="Perrone G."/>
            <person name="Piumi F."/>
            <person name="Punt P.J."/>
            <person name="Ram A.F."/>
            <person name="Ramon A."/>
            <person name="Rauscher S."/>
            <person name="Record E."/>
            <person name="Riano-Pachon D.M."/>
            <person name="Robert V."/>
            <person name="Roehrig J."/>
            <person name="Ruller R."/>
            <person name="Salamov A."/>
            <person name="Salih N.S."/>
            <person name="Samson R.A."/>
            <person name="Sandor E."/>
            <person name="Sanguinetti M."/>
            <person name="Schuetze T."/>
            <person name="Sepcic K."/>
            <person name="Shelest E."/>
            <person name="Sherlock G."/>
            <person name="Sophianopoulou V."/>
            <person name="Squina F.M."/>
            <person name="Sun H."/>
            <person name="Susca A."/>
            <person name="Todd R.B."/>
            <person name="Tsang A."/>
            <person name="Unkles S.E."/>
            <person name="van de Wiele N."/>
            <person name="van Rossen-Uffink D."/>
            <person name="Oliveira J.V."/>
            <person name="Vesth T.C."/>
            <person name="Visser J."/>
            <person name="Yu J.-H."/>
            <person name="Zhou M."/>
            <person name="Andersen M.R."/>
            <person name="Archer D.B."/>
            <person name="Baker S.E."/>
            <person name="Benoit I."/>
            <person name="Brakhage A.A."/>
            <person name="Braus G.H."/>
            <person name="Fischer R."/>
            <person name="Frisvad J.C."/>
            <person name="Goldman G.H."/>
            <person name="Houbraken J."/>
            <person name="Oakley B."/>
            <person name="Pocsi I."/>
            <person name="Scazzocchio C."/>
            <person name="Seiboth B."/>
            <person name="vanKuyk P.A."/>
            <person name="Wortman J."/>
            <person name="Dyer P.S."/>
            <person name="Grigoriev I.V."/>
        </authorList>
    </citation>
    <scope>NUCLEOTIDE SEQUENCE [LARGE SCALE GENOMIC DNA]</scope>
    <source>
        <strain evidence="3">CBS 101740 / IMI 381727 / IBT 21946</strain>
    </source>
</reference>
<evidence type="ECO:0000313" key="3">
    <source>
        <dbReference type="Proteomes" id="UP000184499"/>
    </source>
</evidence>
<dbReference type="AlphaFoldDB" id="A0A1L9UWL5"/>
<keyword evidence="1" id="KW-0472">Membrane</keyword>
<dbReference type="RefSeq" id="XP_067483288.1">
    <property type="nucleotide sequence ID" value="XM_067623932.1"/>
</dbReference>
<proteinExistence type="predicted"/>
<keyword evidence="1" id="KW-0812">Transmembrane</keyword>
<dbReference type="VEuPathDB" id="FungiDB:ASPBRDRAFT_38410"/>